<feature type="region of interest" description="Disordered" evidence="6">
    <location>
        <begin position="1157"/>
        <end position="1188"/>
    </location>
</feature>
<keyword evidence="10" id="KW-1185">Reference proteome</keyword>
<dbReference type="Pfam" id="PF02759">
    <property type="entry name" value="RUN"/>
    <property type="match status" value="1"/>
</dbReference>
<feature type="region of interest" description="Disordered" evidence="6">
    <location>
        <begin position="693"/>
        <end position="799"/>
    </location>
</feature>
<dbReference type="InterPro" id="IPR036028">
    <property type="entry name" value="SH3-like_dom_sf"/>
</dbReference>
<feature type="region of interest" description="Disordered" evidence="6">
    <location>
        <begin position="73"/>
        <end position="95"/>
    </location>
</feature>
<dbReference type="SMART" id="SM00593">
    <property type="entry name" value="RUN"/>
    <property type="match status" value="1"/>
</dbReference>
<feature type="region of interest" description="Disordered" evidence="6">
    <location>
        <begin position="387"/>
        <end position="408"/>
    </location>
</feature>
<feature type="region of interest" description="Disordered" evidence="6">
    <location>
        <begin position="1412"/>
        <end position="1433"/>
    </location>
</feature>
<dbReference type="GeneTree" id="ENSGT00900000141033"/>
<keyword evidence="3" id="KW-0963">Cytoplasm</keyword>
<accession>A0A670Z6K1</accession>
<dbReference type="InterPro" id="IPR001452">
    <property type="entry name" value="SH3_domain"/>
</dbReference>
<dbReference type="Gene3D" id="2.30.30.40">
    <property type="entry name" value="SH3 Domains"/>
    <property type="match status" value="1"/>
</dbReference>
<dbReference type="PROSITE" id="PS50002">
    <property type="entry name" value="SH3"/>
    <property type="match status" value="1"/>
</dbReference>
<dbReference type="SMART" id="SM00326">
    <property type="entry name" value="SH3"/>
    <property type="match status" value="1"/>
</dbReference>
<comment type="subcellular location">
    <subcellularLocation>
        <location evidence="1">Cytoplasm</location>
    </subcellularLocation>
</comment>
<evidence type="ECO:0000259" key="8">
    <source>
        <dbReference type="PROSITE" id="PS50826"/>
    </source>
</evidence>
<dbReference type="PANTHER" id="PTHR15591:SF14">
    <property type="entry name" value="AP-4 COMPLEX ACCESSORY SUBUNIT RUSC2"/>
    <property type="match status" value="1"/>
</dbReference>
<dbReference type="OMA" id="FDHEWKL"/>
<proteinExistence type="predicted"/>
<protein>
    <submittedName>
        <fullName evidence="9">RUN and SH3 domain containing 2</fullName>
    </submittedName>
</protein>
<dbReference type="SUPFAM" id="SSF140741">
    <property type="entry name" value="RUN domain-like"/>
    <property type="match status" value="1"/>
</dbReference>
<evidence type="ECO:0000256" key="3">
    <source>
        <dbReference type="ARBA" id="ARBA00022490"/>
    </source>
</evidence>
<dbReference type="Ensembl" id="ENSPTXT00000017990.1">
    <property type="protein sequence ID" value="ENSPTXP00000017463.1"/>
    <property type="gene ID" value="ENSPTXG00000012004.1"/>
</dbReference>
<name>A0A670Z6K1_PSETE</name>
<reference evidence="9" key="2">
    <citation type="submission" date="2025-09" db="UniProtKB">
        <authorList>
            <consortium name="Ensembl"/>
        </authorList>
    </citation>
    <scope>IDENTIFICATION</scope>
</reference>
<evidence type="ECO:0000256" key="1">
    <source>
        <dbReference type="ARBA" id="ARBA00004496"/>
    </source>
</evidence>
<keyword evidence="2 5" id="KW-0728">SH3 domain</keyword>
<gene>
    <name evidence="9" type="primary">RUSC2</name>
</gene>
<evidence type="ECO:0000313" key="9">
    <source>
        <dbReference type="Ensembl" id="ENSPTXP00000017463.1"/>
    </source>
</evidence>
<dbReference type="InterPro" id="IPR004012">
    <property type="entry name" value="Run_dom"/>
</dbReference>
<reference evidence="9" key="1">
    <citation type="submission" date="2025-08" db="UniProtKB">
        <authorList>
            <consortium name="Ensembl"/>
        </authorList>
    </citation>
    <scope>IDENTIFICATION</scope>
</reference>
<feature type="compositionally biased region" description="Low complexity" evidence="6">
    <location>
        <begin position="1241"/>
        <end position="1251"/>
    </location>
</feature>
<feature type="compositionally biased region" description="Basic and acidic residues" evidence="6">
    <location>
        <begin position="1175"/>
        <end position="1188"/>
    </location>
</feature>
<evidence type="ECO:0000259" key="7">
    <source>
        <dbReference type="PROSITE" id="PS50002"/>
    </source>
</evidence>
<dbReference type="InterPro" id="IPR037213">
    <property type="entry name" value="Run_dom_sf"/>
</dbReference>
<feature type="compositionally biased region" description="Low complexity" evidence="6">
    <location>
        <begin position="388"/>
        <end position="404"/>
    </location>
</feature>
<evidence type="ECO:0000313" key="10">
    <source>
        <dbReference type="Proteomes" id="UP000472273"/>
    </source>
</evidence>
<feature type="domain" description="RUN" evidence="8">
    <location>
        <begin position="977"/>
        <end position="1121"/>
    </location>
</feature>
<dbReference type="CDD" id="cd17702">
    <property type="entry name" value="RUN_RUSC2"/>
    <property type="match status" value="1"/>
</dbReference>
<feature type="compositionally biased region" description="Low complexity" evidence="6">
    <location>
        <begin position="693"/>
        <end position="706"/>
    </location>
</feature>
<dbReference type="GO" id="GO:0031267">
    <property type="term" value="F:small GTPase binding"/>
    <property type="evidence" value="ECO:0007669"/>
    <property type="project" value="Ensembl"/>
</dbReference>
<feature type="compositionally biased region" description="Basic and acidic residues" evidence="6">
    <location>
        <begin position="430"/>
        <end position="445"/>
    </location>
</feature>
<organism evidence="9 10">
    <name type="scientific">Pseudonaja textilis</name>
    <name type="common">Eastern brown snake</name>
    <dbReference type="NCBI Taxonomy" id="8673"/>
    <lineage>
        <taxon>Eukaryota</taxon>
        <taxon>Metazoa</taxon>
        <taxon>Chordata</taxon>
        <taxon>Craniata</taxon>
        <taxon>Vertebrata</taxon>
        <taxon>Euteleostomi</taxon>
        <taxon>Lepidosauria</taxon>
        <taxon>Squamata</taxon>
        <taxon>Bifurcata</taxon>
        <taxon>Unidentata</taxon>
        <taxon>Episquamata</taxon>
        <taxon>Toxicofera</taxon>
        <taxon>Serpentes</taxon>
        <taxon>Colubroidea</taxon>
        <taxon>Elapidae</taxon>
        <taxon>Hydrophiinae</taxon>
        <taxon>Pseudonaja</taxon>
    </lineage>
</organism>
<evidence type="ECO:0000256" key="4">
    <source>
        <dbReference type="ARBA" id="ARBA00022553"/>
    </source>
</evidence>
<dbReference type="InterPro" id="IPR047342">
    <property type="entry name" value="RUN_RUSC2"/>
</dbReference>
<dbReference type="FunFam" id="1.20.58.900:FF:000006">
    <property type="entry name" value="RUN and SH3 domain containing 1"/>
    <property type="match status" value="1"/>
</dbReference>
<dbReference type="PROSITE" id="PS50826">
    <property type="entry name" value="RUN"/>
    <property type="match status" value="1"/>
</dbReference>
<feature type="region of interest" description="Disordered" evidence="6">
    <location>
        <begin position="423"/>
        <end position="485"/>
    </location>
</feature>
<dbReference type="GO" id="GO:0031410">
    <property type="term" value="C:cytoplasmic vesicle"/>
    <property type="evidence" value="ECO:0007669"/>
    <property type="project" value="Ensembl"/>
</dbReference>
<feature type="compositionally biased region" description="Pro residues" evidence="6">
    <location>
        <begin position="781"/>
        <end position="790"/>
    </location>
</feature>
<dbReference type="SUPFAM" id="SSF50044">
    <property type="entry name" value="SH3-domain"/>
    <property type="match status" value="1"/>
</dbReference>
<evidence type="ECO:0000256" key="6">
    <source>
        <dbReference type="SAM" id="MobiDB-lite"/>
    </source>
</evidence>
<feature type="region of interest" description="Disordered" evidence="6">
    <location>
        <begin position="1208"/>
        <end position="1303"/>
    </location>
</feature>
<feature type="compositionally biased region" description="Polar residues" evidence="6">
    <location>
        <begin position="760"/>
        <end position="775"/>
    </location>
</feature>
<dbReference type="GO" id="GO:0005886">
    <property type="term" value="C:plasma membrane"/>
    <property type="evidence" value="ECO:0007669"/>
    <property type="project" value="Ensembl"/>
</dbReference>
<dbReference type="Gene3D" id="1.20.58.900">
    <property type="match status" value="1"/>
</dbReference>
<keyword evidence="4" id="KW-0597">Phosphoprotein</keyword>
<feature type="domain" description="SH3" evidence="7">
    <location>
        <begin position="1354"/>
        <end position="1415"/>
    </location>
</feature>
<dbReference type="InterPro" id="IPR047343">
    <property type="entry name" value="RUSC1_2"/>
</dbReference>
<dbReference type="Pfam" id="PF00018">
    <property type="entry name" value="SH3_1"/>
    <property type="match status" value="1"/>
</dbReference>
<evidence type="ECO:0000256" key="2">
    <source>
        <dbReference type="ARBA" id="ARBA00022443"/>
    </source>
</evidence>
<dbReference type="PANTHER" id="PTHR15591">
    <property type="entry name" value="RUN AND SH3 DOMAIN CONTAINING"/>
    <property type="match status" value="1"/>
</dbReference>
<feature type="region of interest" description="Disordered" evidence="6">
    <location>
        <begin position="517"/>
        <end position="544"/>
    </location>
</feature>
<evidence type="ECO:0000256" key="5">
    <source>
        <dbReference type="PROSITE-ProRule" id="PRU00192"/>
    </source>
</evidence>
<sequence length="1433" mass="155206">MDSPPKLTGETLIVHHIPLVHCQVPDRQCGSTTQRTNPFFPFDLGVRRASSLPEKTLLHTDSLVYSSLLRASDGAPEEEPVGGRSPSPTLAVPAAPRRQNPFLLKDGEAWDLSEDDSEQKSFHLHDGRSAFRLHEPALPPFHLHGSSPVVRPWDGGQRGDPVEGHAGLAADEDAQDKGYLVAECMELDEYSCHRGDPSSLSLEQEWASESDELMNNPEAARSRTCSCSTSELQRCRCYSLSSQSEPLDQQMGYVSDSSCNSSDGILVNFSTLYQRRHGHPHTNLNSGPLSCDSSSGSQSDVAAFYLDLHSSSHESKMPGELQDLEGPGKSCGCHHPSSPVLDANCNSYPPLCDPCPSDGSDLTACFQSQARLVVATQNYYKLVTCDLSSQSSPSPPGSSITSCSEEQARGSPLQPTEYYLFQRPGESDTEGSREEGSQEESEKNAIEGQVYINVSPPSLAAGRQRSRSYDRHLDRSSPSSRLGSLERMLSCPVKLSDSPSLALQSSPPKRVTSFAELAKGRKKNGSSPPIRTSRDSSLEFSPIPEGQRDSSVFLETGCANLVMMGNNQPGVSLPGRVWGRGLREGIPCWSAGGGGGLPFLLCPHRPVRPSCAEGWAGCAAFLRRLSSPPAGGAADSKVVRYSKDQRPTTLPIQPFVFQHHFPKPMKGRALHSHLASSLSQLYSLSAATAARPASRLPSSASQSSTSTEGPGGHSQRSADGAVSLGEGPAKRGPGPETTRLSPLGSYSPVRHHVPFFQSGGEPSSCSPTPETQPPRSKSCPVSPPGPPAPPAKDRLPVGSLQPLLSGGWSLARGGLSLVSSPGASAAAATANHLSLQALKWREYRRRNPLGLDHISDLAGLTGHLDWKQPESKPPWRNPLLEMPAGHSRPRLHGPAVKEPLQSFPDFFPDCFSLAEKPPAEFCLSPDGNTESISVDLLQKKGLIKAINMSVDLIVAHFGTSRDPGVKAKLGNSSVSPNVGHLVLKYLCPAIRDVLSDGLKAYVLDVIVGQRRNVPWSIVEASTQLGPSTKVLHSLYSRVSQYPELTSHSMRFNAFIFGLLNIRSLEFWFNHLYNHEDVLQAHYQPTGFLPLAHGPCQGLLEELLLLLQPLSLLPFGLDLLFEHHLLQEGRWQQRQKELLRGQQGLLLSAHSTLQLMRTRGAQQAGEGSRGPAPLERPAEPKGAPELKKDRQASWWLQLTQSSQVYIQGSPEGARLAHPERRKRAGARWAEAGRAPPPREGVVEGAEACAPAGEEGKEKGRPFWMGSPPDAVLAELKRSREQDQAAAPGKEQPTPRVPSGGQPKWAHLFGSRQAPKEPKQANRLPSGWLSLNRSVFQLMAQTVGAREQPGPYGRLSFPRAVKGLCHHSATEAGQLSFKRGDILRVLSRVDADWLRCSRREGAESGLVPIMYVTHLEDPDDSPPPGPLPPTQFELS</sequence>
<dbReference type="Proteomes" id="UP000472273">
    <property type="component" value="Unplaced"/>
</dbReference>